<proteinExistence type="predicted"/>
<keyword evidence="1" id="KW-1133">Transmembrane helix</keyword>
<protein>
    <recommendedName>
        <fullName evidence="4">SRPBCC family protein</fullName>
    </recommendedName>
</protein>
<dbReference type="SUPFAM" id="SSF55961">
    <property type="entry name" value="Bet v1-like"/>
    <property type="match status" value="1"/>
</dbReference>
<dbReference type="EMBL" id="AHMI02000218">
    <property type="protein sequence ID" value="EMY13774.1"/>
    <property type="molecule type" value="Genomic_DNA"/>
</dbReference>
<feature type="transmembrane region" description="Helical" evidence="1">
    <location>
        <begin position="62"/>
        <end position="85"/>
    </location>
</feature>
<feature type="transmembrane region" description="Helical" evidence="1">
    <location>
        <begin position="92"/>
        <end position="110"/>
    </location>
</feature>
<feature type="transmembrane region" description="Helical" evidence="1">
    <location>
        <begin position="33"/>
        <end position="56"/>
    </location>
</feature>
<keyword evidence="1" id="KW-0812">Transmembrane</keyword>
<sequence>MGLTMAYGGVFVLPFVIGVITAYLSEKEKPRSILFHIFFTWIPVILSMVFAMHVGWEGSICIIMGLPIYLVLSSMGGMVVAIWFHVFPNNKINLFAATAILSLPIVSGYFESYWDLPNEIRFVETKIVINATPEKIWKNIIRIPELEKSEDRFFYAMGFPRPIEATLSREGIGGVRRARFERGLIFYETITQWERDRKLQFEIQADPELTPLTTLDPHVVPGGIYFEALQGEYELEYNEILNKQKKRKVVLHLRSKYRLSTRFNFYASFWGDFLMRDIQNSILRILKKRIEAAG</sequence>
<evidence type="ECO:0008006" key="4">
    <source>
        <dbReference type="Google" id="ProtNLM"/>
    </source>
</evidence>
<keyword evidence="1" id="KW-0472">Membrane</keyword>
<evidence type="ECO:0000313" key="3">
    <source>
        <dbReference type="Proteomes" id="UP000012249"/>
    </source>
</evidence>
<evidence type="ECO:0000256" key="1">
    <source>
        <dbReference type="SAM" id="Phobius"/>
    </source>
</evidence>
<name>N1U743_9LEPT</name>
<comment type="caution">
    <text evidence="2">The sequence shown here is derived from an EMBL/GenBank/DDBJ whole genome shotgun (WGS) entry which is preliminary data.</text>
</comment>
<dbReference type="Proteomes" id="UP000012249">
    <property type="component" value="Unassembled WGS sequence"/>
</dbReference>
<organism evidence="2 3">
    <name type="scientific">Leptospira weilii str. Ecochallenge</name>
    <dbReference type="NCBI Taxonomy" id="1049986"/>
    <lineage>
        <taxon>Bacteria</taxon>
        <taxon>Pseudomonadati</taxon>
        <taxon>Spirochaetota</taxon>
        <taxon>Spirochaetia</taxon>
        <taxon>Leptospirales</taxon>
        <taxon>Leptospiraceae</taxon>
        <taxon>Leptospira</taxon>
    </lineage>
</organism>
<feature type="transmembrane region" description="Helical" evidence="1">
    <location>
        <begin position="6"/>
        <end position="24"/>
    </location>
</feature>
<accession>N1U743</accession>
<gene>
    <name evidence="2" type="ORF">LEP1GSC043_3797</name>
</gene>
<evidence type="ECO:0000313" key="2">
    <source>
        <dbReference type="EMBL" id="EMY13774.1"/>
    </source>
</evidence>
<dbReference type="AlphaFoldDB" id="N1U743"/>
<reference evidence="2 3" key="1">
    <citation type="submission" date="2013-02" db="EMBL/GenBank/DDBJ databases">
        <authorList>
            <person name="Harkins D.M."/>
            <person name="Durkin A.S."/>
            <person name="Brinkac L.M."/>
            <person name="Haft D.H."/>
            <person name="Selengut J.D."/>
            <person name="Sanka R."/>
            <person name="DePew J."/>
            <person name="Purushe J."/>
            <person name="Haake D.A."/>
            <person name="Matsunaga J."/>
            <person name="Vinetz J.M."/>
            <person name="Sutton G.G."/>
            <person name="Nierman W.C."/>
            <person name="Fouts D.E."/>
        </authorList>
    </citation>
    <scope>NUCLEOTIDE SEQUENCE [LARGE SCALE GENOMIC DNA]</scope>
    <source>
        <strain evidence="2 3">Ecochallenge</strain>
    </source>
</reference>